<gene>
    <name evidence="2" type="ORF">H0264_15705</name>
</gene>
<feature type="signal peptide" evidence="1">
    <location>
        <begin position="1"/>
        <end position="27"/>
    </location>
</feature>
<dbReference type="KEGG" id="nhu:H0264_15705"/>
<evidence type="ECO:0000313" key="2">
    <source>
        <dbReference type="EMBL" id="QLY33478.1"/>
    </source>
</evidence>
<sequence>MRSSPMRFRPASAAALTGLLASAVALSGCGSEKSDAAPKITDPIAVTYDGGIYLLDGETLKVASDLKLEGFNRLNPAGDDTHMMVSTKTGFRVLDAANANFTDIEFPGAKPGHVVRHADRTVLFADGTGEVTIFDPHDLANGKPETEVYQAAAPHHGVAVQLSTGELVVTLGTEEKRVGMAVLGKDRKEIVRNEDCPGVHGESAAAGEAIVIGCQTGALIYRNGAITKVTSPTPYGRIGNQSGSPESPIVLGDYKQDKNAELERPQQVSLIDTRDGSLRLVPLGTSYTFRSLARGPHGEALVLGTDGKIHVIDPVAATVTRTIPVIGSWEEPLQWQQARPALFVRGAEVFVSDPATKQIHRVDLTAGKVVTSVTLDAAPNELSGVVGENHGH</sequence>
<dbReference type="EMBL" id="CP059399">
    <property type="protein sequence ID" value="QLY33478.1"/>
    <property type="molecule type" value="Genomic_DNA"/>
</dbReference>
<dbReference type="PROSITE" id="PS51257">
    <property type="entry name" value="PROKAR_LIPOPROTEIN"/>
    <property type="match status" value="1"/>
</dbReference>
<dbReference type="Proteomes" id="UP000515512">
    <property type="component" value="Chromosome"/>
</dbReference>
<reference evidence="2 3" key="1">
    <citation type="submission" date="2020-07" db="EMBL/GenBank/DDBJ databases">
        <authorList>
            <person name="Zhuang K."/>
            <person name="Ran Y."/>
        </authorList>
    </citation>
    <scope>NUCLEOTIDE SEQUENCE [LARGE SCALE GENOMIC DNA]</scope>
    <source>
        <strain evidence="2 3">WCH-YHL-001</strain>
    </source>
</reference>
<feature type="chain" id="PRO_5039588422" description="Secreted protein" evidence="1">
    <location>
        <begin position="28"/>
        <end position="392"/>
    </location>
</feature>
<name>A0A7D6ZGV8_9NOCA</name>
<evidence type="ECO:0000313" key="3">
    <source>
        <dbReference type="Proteomes" id="UP000515512"/>
    </source>
</evidence>
<keyword evidence="1" id="KW-0732">Signal</keyword>
<dbReference type="InterPro" id="IPR011044">
    <property type="entry name" value="Quino_amine_DH_bsu"/>
</dbReference>
<dbReference type="AlphaFoldDB" id="A0A7D6ZGV8"/>
<dbReference type="Gene3D" id="2.130.10.10">
    <property type="entry name" value="YVTN repeat-like/Quinoprotein amine dehydrogenase"/>
    <property type="match status" value="1"/>
</dbReference>
<dbReference type="NCBIfam" id="NF038015">
    <property type="entry name" value="AztD"/>
    <property type="match status" value="1"/>
</dbReference>
<evidence type="ECO:0000256" key="1">
    <source>
        <dbReference type="SAM" id="SignalP"/>
    </source>
</evidence>
<dbReference type="SUPFAM" id="SSF50969">
    <property type="entry name" value="YVTN repeat-like/Quinoprotein amine dehydrogenase"/>
    <property type="match status" value="1"/>
</dbReference>
<protein>
    <recommendedName>
        <fullName evidence="4">Secreted protein</fullName>
    </recommendedName>
</protein>
<organism evidence="2 3">
    <name type="scientific">Nocardia huaxiensis</name>
    <dbReference type="NCBI Taxonomy" id="2755382"/>
    <lineage>
        <taxon>Bacteria</taxon>
        <taxon>Bacillati</taxon>
        <taxon>Actinomycetota</taxon>
        <taxon>Actinomycetes</taxon>
        <taxon>Mycobacteriales</taxon>
        <taxon>Nocardiaceae</taxon>
        <taxon>Nocardia</taxon>
    </lineage>
</organism>
<accession>A0A7D6ZGV8</accession>
<evidence type="ECO:0008006" key="4">
    <source>
        <dbReference type="Google" id="ProtNLM"/>
    </source>
</evidence>
<dbReference type="InterPro" id="IPR015943">
    <property type="entry name" value="WD40/YVTN_repeat-like_dom_sf"/>
</dbReference>
<keyword evidence="3" id="KW-1185">Reference proteome</keyword>
<dbReference type="InterPro" id="IPR047697">
    <property type="entry name" value="AztD-like"/>
</dbReference>
<proteinExistence type="predicted"/>